<evidence type="ECO:0000256" key="7">
    <source>
        <dbReference type="ARBA" id="ARBA00022679"/>
    </source>
</evidence>
<keyword evidence="12 15" id="KW-1133">Transmembrane helix</keyword>
<dbReference type="GO" id="GO:0005524">
    <property type="term" value="F:ATP binding"/>
    <property type="evidence" value="ECO:0007669"/>
    <property type="project" value="UniProtKB-KW"/>
</dbReference>
<evidence type="ECO:0000256" key="15">
    <source>
        <dbReference type="SAM" id="Phobius"/>
    </source>
</evidence>
<evidence type="ECO:0000256" key="8">
    <source>
        <dbReference type="ARBA" id="ARBA00022692"/>
    </source>
</evidence>
<dbReference type="CDD" id="cd00082">
    <property type="entry name" value="HisKA"/>
    <property type="match status" value="1"/>
</dbReference>
<dbReference type="SMART" id="SM00388">
    <property type="entry name" value="HisKA"/>
    <property type="match status" value="1"/>
</dbReference>
<evidence type="ECO:0000256" key="11">
    <source>
        <dbReference type="ARBA" id="ARBA00022840"/>
    </source>
</evidence>
<keyword evidence="14 15" id="KW-0472">Membrane</keyword>
<evidence type="ECO:0000256" key="9">
    <source>
        <dbReference type="ARBA" id="ARBA00022741"/>
    </source>
</evidence>
<proteinExistence type="predicted"/>
<dbReference type="SUPFAM" id="SSF55874">
    <property type="entry name" value="ATPase domain of HSP90 chaperone/DNA topoisomerase II/histidine kinase"/>
    <property type="match status" value="1"/>
</dbReference>
<dbReference type="Gene3D" id="3.30.565.10">
    <property type="entry name" value="Histidine kinase-like ATPase, C-terminal domain"/>
    <property type="match status" value="1"/>
</dbReference>
<feature type="domain" description="Histidine kinase" evidence="16">
    <location>
        <begin position="251"/>
        <end position="448"/>
    </location>
</feature>
<evidence type="ECO:0000313" key="19">
    <source>
        <dbReference type="Proteomes" id="UP000241167"/>
    </source>
</evidence>
<evidence type="ECO:0000259" key="17">
    <source>
        <dbReference type="PROSITE" id="PS50885"/>
    </source>
</evidence>
<dbReference type="InterPro" id="IPR036097">
    <property type="entry name" value="HisK_dim/P_sf"/>
</dbReference>
<keyword evidence="8 15" id="KW-0812">Transmembrane</keyword>
<evidence type="ECO:0000256" key="5">
    <source>
        <dbReference type="ARBA" id="ARBA00022519"/>
    </source>
</evidence>
<evidence type="ECO:0000259" key="16">
    <source>
        <dbReference type="PROSITE" id="PS50109"/>
    </source>
</evidence>
<comment type="catalytic activity">
    <reaction evidence="1">
        <text>ATP + protein L-histidine = ADP + protein N-phospho-L-histidine.</text>
        <dbReference type="EC" id="2.7.13.3"/>
    </reaction>
</comment>
<dbReference type="CDD" id="cd00075">
    <property type="entry name" value="HATPase"/>
    <property type="match status" value="1"/>
</dbReference>
<feature type="transmembrane region" description="Helical" evidence="15">
    <location>
        <begin position="171"/>
        <end position="194"/>
    </location>
</feature>
<dbReference type="OrthoDB" id="9804645at2"/>
<evidence type="ECO:0000256" key="12">
    <source>
        <dbReference type="ARBA" id="ARBA00022989"/>
    </source>
</evidence>
<dbReference type="PANTHER" id="PTHR44936:SF5">
    <property type="entry name" value="SENSOR HISTIDINE KINASE ENVZ"/>
    <property type="match status" value="1"/>
</dbReference>
<dbReference type="GO" id="GO:0005886">
    <property type="term" value="C:plasma membrane"/>
    <property type="evidence" value="ECO:0007669"/>
    <property type="project" value="UniProtKB-SubCell"/>
</dbReference>
<sequence>MRRFFPRSLLGQMALLIGAALLVAQLVNFALILNERQKLSLAQNQGPAITRYAAVASDLRQAPADFRFAVLEDSSRRGARFAIGAESAVTSPADRDAAIERRLAQTLAENGVPAAEVRAQIRSRNRGEDRARQAQGGQAAPVLLLSARYGDQWLNGRLLTPRPDPWLTHRLGAATLALYLIVLGATLFVAMRLARPLRDLARAAEGFAGRGSPEAVESRGPADLRRAIEAFNAMNQRVVALLDEKDRMLGAIGHDLRTPLASLRIRAEGMEPEADRARMAATIQEMNSTLEDILVLARSGRDREAPRAMDVAALADALVEEFRELGKDVEMEEGARQVLTIRPNLLRRAVRNLIDNAVKYGGAARVSVGPAGNRIRIEVRDSGPGIPEEQLAGVIEPFARMEQSRSRDTGGSGLGLAIAKAAAETHGGTLILRNAPEGGLIACLEFPS</sequence>
<dbReference type="Pfam" id="PF00512">
    <property type="entry name" value="HisKA"/>
    <property type="match status" value="1"/>
</dbReference>
<keyword evidence="6" id="KW-0597">Phosphoprotein</keyword>
<dbReference type="SMART" id="SM00387">
    <property type="entry name" value="HATPase_c"/>
    <property type="match status" value="1"/>
</dbReference>
<evidence type="ECO:0000256" key="4">
    <source>
        <dbReference type="ARBA" id="ARBA00022475"/>
    </source>
</evidence>
<dbReference type="InterPro" id="IPR050980">
    <property type="entry name" value="2C_sensor_his_kinase"/>
</dbReference>
<dbReference type="Pfam" id="PF02518">
    <property type="entry name" value="HATPase_c"/>
    <property type="match status" value="1"/>
</dbReference>
<organism evidence="18 19">
    <name type="scientific">Allosphingosinicella deserti</name>
    <dbReference type="NCBI Taxonomy" id="2116704"/>
    <lineage>
        <taxon>Bacteria</taxon>
        <taxon>Pseudomonadati</taxon>
        <taxon>Pseudomonadota</taxon>
        <taxon>Alphaproteobacteria</taxon>
        <taxon>Sphingomonadales</taxon>
        <taxon>Sphingomonadaceae</taxon>
        <taxon>Allosphingosinicella</taxon>
    </lineage>
</organism>
<dbReference type="InterPro" id="IPR003660">
    <property type="entry name" value="HAMP_dom"/>
</dbReference>
<dbReference type="InterPro" id="IPR005467">
    <property type="entry name" value="His_kinase_dom"/>
</dbReference>
<dbReference type="SUPFAM" id="SSF47384">
    <property type="entry name" value="Homodimeric domain of signal transducing histidine kinase"/>
    <property type="match status" value="1"/>
</dbReference>
<gene>
    <name evidence="18" type="ORF">C7I55_22355</name>
</gene>
<dbReference type="Gene3D" id="1.10.287.130">
    <property type="match status" value="1"/>
</dbReference>
<dbReference type="InterPro" id="IPR003661">
    <property type="entry name" value="HisK_dim/P_dom"/>
</dbReference>
<dbReference type="RefSeq" id="WP_106515258.1">
    <property type="nucleotide sequence ID" value="NZ_PXYI01000009.1"/>
</dbReference>
<dbReference type="InterPro" id="IPR004358">
    <property type="entry name" value="Sig_transdc_His_kin-like_C"/>
</dbReference>
<comment type="subcellular location">
    <subcellularLocation>
        <location evidence="2">Cell inner membrane</location>
        <topology evidence="2">Multi-pass membrane protein</topology>
    </subcellularLocation>
</comment>
<evidence type="ECO:0000256" key="13">
    <source>
        <dbReference type="ARBA" id="ARBA00023012"/>
    </source>
</evidence>
<dbReference type="PROSITE" id="PS50109">
    <property type="entry name" value="HIS_KIN"/>
    <property type="match status" value="1"/>
</dbReference>
<evidence type="ECO:0000256" key="3">
    <source>
        <dbReference type="ARBA" id="ARBA00012438"/>
    </source>
</evidence>
<keyword evidence="4" id="KW-1003">Cell membrane</keyword>
<evidence type="ECO:0000256" key="6">
    <source>
        <dbReference type="ARBA" id="ARBA00022553"/>
    </source>
</evidence>
<protein>
    <recommendedName>
        <fullName evidence="3">histidine kinase</fullName>
        <ecNumber evidence="3">2.7.13.3</ecNumber>
    </recommendedName>
</protein>
<dbReference type="AlphaFoldDB" id="A0A2P7QH12"/>
<comment type="caution">
    <text evidence="18">The sequence shown here is derived from an EMBL/GenBank/DDBJ whole genome shotgun (WGS) entry which is preliminary data.</text>
</comment>
<dbReference type="PROSITE" id="PS50885">
    <property type="entry name" value="HAMP"/>
    <property type="match status" value="1"/>
</dbReference>
<evidence type="ECO:0000256" key="2">
    <source>
        <dbReference type="ARBA" id="ARBA00004429"/>
    </source>
</evidence>
<dbReference type="InterPro" id="IPR003594">
    <property type="entry name" value="HATPase_dom"/>
</dbReference>
<evidence type="ECO:0000256" key="1">
    <source>
        <dbReference type="ARBA" id="ARBA00000085"/>
    </source>
</evidence>
<feature type="domain" description="HAMP" evidence="17">
    <location>
        <begin position="191"/>
        <end position="243"/>
    </location>
</feature>
<reference evidence="18 19" key="1">
    <citation type="submission" date="2018-03" db="EMBL/GenBank/DDBJ databases">
        <title>The draft genome of Sphingosinicella sp. GL-C-18.</title>
        <authorList>
            <person name="Liu L."/>
            <person name="Li L."/>
            <person name="Liang L."/>
            <person name="Zhang X."/>
            <person name="Wang T."/>
        </authorList>
    </citation>
    <scope>NUCLEOTIDE SEQUENCE [LARGE SCALE GENOMIC DNA]</scope>
    <source>
        <strain evidence="18 19">GL-C-18</strain>
    </source>
</reference>
<dbReference type="EC" id="2.7.13.3" evidence="3"/>
<keyword evidence="9" id="KW-0547">Nucleotide-binding</keyword>
<name>A0A2P7QH12_9SPHN</name>
<keyword evidence="11" id="KW-0067">ATP-binding</keyword>
<dbReference type="Proteomes" id="UP000241167">
    <property type="component" value="Unassembled WGS sequence"/>
</dbReference>
<accession>A0A2P7QH12</accession>
<dbReference type="EMBL" id="PXYI01000009">
    <property type="protein sequence ID" value="PSJ37268.1"/>
    <property type="molecule type" value="Genomic_DNA"/>
</dbReference>
<keyword evidence="7" id="KW-0808">Transferase</keyword>
<evidence type="ECO:0000256" key="14">
    <source>
        <dbReference type="ARBA" id="ARBA00023136"/>
    </source>
</evidence>
<dbReference type="PRINTS" id="PR00344">
    <property type="entry name" value="BCTRLSENSOR"/>
</dbReference>
<keyword evidence="13" id="KW-0902">Two-component regulatory system</keyword>
<keyword evidence="5" id="KW-0997">Cell inner membrane</keyword>
<dbReference type="GO" id="GO:0000155">
    <property type="term" value="F:phosphorelay sensor kinase activity"/>
    <property type="evidence" value="ECO:0007669"/>
    <property type="project" value="InterPro"/>
</dbReference>
<evidence type="ECO:0000256" key="10">
    <source>
        <dbReference type="ARBA" id="ARBA00022777"/>
    </source>
</evidence>
<evidence type="ECO:0000313" key="18">
    <source>
        <dbReference type="EMBL" id="PSJ37268.1"/>
    </source>
</evidence>
<keyword evidence="19" id="KW-1185">Reference proteome</keyword>
<dbReference type="PANTHER" id="PTHR44936">
    <property type="entry name" value="SENSOR PROTEIN CREC"/>
    <property type="match status" value="1"/>
</dbReference>
<keyword evidence="10 18" id="KW-0418">Kinase</keyword>
<dbReference type="InterPro" id="IPR036890">
    <property type="entry name" value="HATPase_C_sf"/>
</dbReference>